<dbReference type="InterPro" id="IPR041215">
    <property type="entry name" value="FlgO_dom"/>
</dbReference>
<proteinExistence type="predicted"/>
<dbReference type="EMBL" id="QMIE01000004">
    <property type="protein sequence ID" value="TVM18255.1"/>
    <property type="molecule type" value="Genomic_DNA"/>
</dbReference>
<evidence type="ECO:0000313" key="3">
    <source>
        <dbReference type="Proteomes" id="UP000448292"/>
    </source>
</evidence>
<keyword evidence="3" id="KW-1185">Reference proteome</keyword>
<organism evidence="2 3">
    <name type="scientific">Oceanidesulfovibrio indonesiensis</name>
    <dbReference type="NCBI Taxonomy" id="54767"/>
    <lineage>
        <taxon>Bacteria</taxon>
        <taxon>Pseudomonadati</taxon>
        <taxon>Thermodesulfobacteriota</taxon>
        <taxon>Desulfovibrionia</taxon>
        <taxon>Desulfovibrionales</taxon>
        <taxon>Desulfovibrionaceae</taxon>
        <taxon>Oceanidesulfovibrio</taxon>
    </lineage>
</organism>
<evidence type="ECO:0000313" key="2">
    <source>
        <dbReference type="EMBL" id="TVM18255.1"/>
    </source>
</evidence>
<reference evidence="2 3" key="1">
    <citation type="submission" date="2018-06" db="EMBL/GenBank/DDBJ databases">
        <title>Complete genome of Desulfovibrio indonesiensis P37SLT.</title>
        <authorList>
            <person name="Crispim J.S."/>
            <person name="Vidigal P.M.P."/>
            <person name="Silva L.C.F."/>
            <person name="Laguardia C.N."/>
            <person name="Araujo L.C."/>
            <person name="Dias R.S."/>
            <person name="Sousa M.P."/>
            <person name="Paula S.O."/>
            <person name="Silva C."/>
        </authorList>
    </citation>
    <scope>NUCLEOTIDE SEQUENCE [LARGE SCALE GENOMIC DNA]</scope>
    <source>
        <strain evidence="2 3">P37SLT</strain>
    </source>
</reference>
<dbReference type="Proteomes" id="UP000448292">
    <property type="component" value="Unassembled WGS sequence"/>
</dbReference>
<protein>
    <recommendedName>
        <fullName evidence="1">FlgO domain-containing protein</fullName>
    </recommendedName>
</protein>
<evidence type="ECO:0000259" key="1">
    <source>
        <dbReference type="Pfam" id="PF17680"/>
    </source>
</evidence>
<gene>
    <name evidence="2" type="ORF">DPQ33_05735</name>
</gene>
<dbReference type="Pfam" id="PF17680">
    <property type="entry name" value="FlgO"/>
    <property type="match status" value="1"/>
</dbReference>
<feature type="domain" description="FlgO" evidence="1">
    <location>
        <begin position="34"/>
        <end position="168"/>
    </location>
</feature>
<dbReference type="AlphaFoldDB" id="A0A7M3MGS5"/>
<name>A0A7M3MGS5_9BACT</name>
<dbReference type="RefSeq" id="WP_144302256.1">
    <property type="nucleotide sequence ID" value="NZ_QMIE01000004.1"/>
</dbReference>
<accession>A0A7M3MGS5</accession>
<dbReference type="OrthoDB" id="5452881at2"/>
<comment type="caution">
    <text evidence="2">The sequence shown here is derived from an EMBL/GenBank/DDBJ whole genome shotgun (WGS) entry which is preliminary data.</text>
</comment>
<sequence length="203" mass="21805">MRRTTPAIILTLLLLLIFAGPAMGAKLPAMAQALAEDLSQQIADKLGHSGMGNNGPSLIVTTPVNLSDLESASPLSRLLAEEMATHFTRNGYAVKEIRKGSSVLFRPQTGELMLSRRVHLLSERAVQSALILTGTYTATSKHVRFNIRLVHAASDEVLAMSSMSLPLDSEARELLGDGMVNANPGLAPSVYTRFTRDALMAAH</sequence>